<accession>A0A0C9MCB1</accession>
<dbReference type="Gene3D" id="1.20.1280.50">
    <property type="match status" value="1"/>
</dbReference>
<dbReference type="SUPFAM" id="SSF81383">
    <property type="entry name" value="F-box domain"/>
    <property type="match status" value="1"/>
</dbReference>
<evidence type="ECO:0000313" key="3">
    <source>
        <dbReference type="Proteomes" id="UP000053815"/>
    </source>
</evidence>
<dbReference type="OrthoDB" id="2220528at2759"/>
<dbReference type="CDD" id="cd09917">
    <property type="entry name" value="F-box_SF"/>
    <property type="match status" value="1"/>
</dbReference>
<protein>
    <recommendedName>
        <fullName evidence="1">F-box domain-containing protein</fullName>
    </recommendedName>
</protein>
<organism evidence="2">
    <name type="scientific">Mucor ambiguus</name>
    <dbReference type="NCBI Taxonomy" id="91626"/>
    <lineage>
        <taxon>Eukaryota</taxon>
        <taxon>Fungi</taxon>
        <taxon>Fungi incertae sedis</taxon>
        <taxon>Mucoromycota</taxon>
        <taxon>Mucoromycotina</taxon>
        <taxon>Mucoromycetes</taxon>
        <taxon>Mucorales</taxon>
        <taxon>Mucorineae</taxon>
        <taxon>Mucoraceae</taxon>
        <taxon>Mucor</taxon>
    </lineage>
</organism>
<dbReference type="EMBL" id="DF836484">
    <property type="protein sequence ID" value="GAN08241.1"/>
    <property type="molecule type" value="Genomic_DNA"/>
</dbReference>
<dbReference type="SMART" id="SM00256">
    <property type="entry name" value="FBOX"/>
    <property type="match status" value="1"/>
</dbReference>
<reference evidence="2" key="1">
    <citation type="submission" date="2014-09" db="EMBL/GenBank/DDBJ databases">
        <title>Draft genome sequence of an oleaginous Mucoromycotina fungus Mucor ambiguus NBRC6742.</title>
        <authorList>
            <person name="Takeda I."/>
            <person name="Yamane N."/>
            <person name="Morita T."/>
            <person name="Tamano K."/>
            <person name="Machida M."/>
            <person name="Baker S."/>
            <person name="Koike H."/>
        </authorList>
    </citation>
    <scope>NUCLEOTIDE SEQUENCE</scope>
    <source>
        <strain evidence="2">NBRC 6742</strain>
    </source>
</reference>
<name>A0A0C9MCB1_9FUNG</name>
<evidence type="ECO:0000313" key="2">
    <source>
        <dbReference type="EMBL" id="GAN08241.1"/>
    </source>
</evidence>
<keyword evidence="3" id="KW-1185">Reference proteome</keyword>
<dbReference type="InterPro" id="IPR036047">
    <property type="entry name" value="F-box-like_dom_sf"/>
</dbReference>
<evidence type="ECO:0000259" key="1">
    <source>
        <dbReference type="SMART" id="SM00256"/>
    </source>
</evidence>
<sequence length="353" mass="40304">MTAAFSLPEELLLSIFNHIDSVAQLAQCRLTCARWNSTAAAVMFGKKITIKTEDQAIKLQRHLLQDPSKVSLIRHLHFQLSDYDLPPALEQLMHLVITPNIQKLSGFVASDKFFTALIAIADKTHSSFDQLKDVPEYIGPNEGISSKVHLKFKSAIHTLRLQIVNAAIDSSYIPWYQLLDQYPNLTTFTLESVPIQFKRLDTAIKRCHHLKSLSLKGVEPGEQSIPERMSKEQLISWATSHVEKEKALQTISIDETAFYPEFFEYLQFKYPNVSTVSIEKRLWKPAHDINSWVAEDFNRVLDAFKAVSQKQIKLLLPSRFHVGLVVEFVATRQESIRLTTAFQGRNQCLMTIH</sequence>
<gene>
    <name evidence="2" type="ORF">MAM1_0195d07748</name>
</gene>
<dbReference type="InterPro" id="IPR001810">
    <property type="entry name" value="F-box_dom"/>
</dbReference>
<dbReference type="Pfam" id="PF12937">
    <property type="entry name" value="F-box-like"/>
    <property type="match status" value="1"/>
</dbReference>
<dbReference type="AlphaFoldDB" id="A0A0C9MCB1"/>
<dbReference type="Proteomes" id="UP000053815">
    <property type="component" value="Unassembled WGS sequence"/>
</dbReference>
<feature type="domain" description="F-box" evidence="1">
    <location>
        <begin position="7"/>
        <end position="48"/>
    </location>
</feature>
<proteinExistence type="predicted"/>